<dbReference type="OrthoDB" id="824226at2"/>
<dbReference type="RefSeq" id="WP_091311277.1">
    <property type="nucleotide sequence ID" value="NZ_CBCSJU010000007.1"/>
</dbReference>
<feature type="transmembrane region" description="Helical" evidence="6">
    <location>
        <begin position="362"/>
        <end position="382"/>
    </location>
</feature>
<evidence type="ECO:0000313" key="7">
    <source>
        <dbReference type="EMBL" id="SEI79614.1"/>
    </source>
</evidence>
<keyword evidence="5 6" id="KW-0472">Membrane</keyword>
<feature type="transmembrane region" description="Helical" evidence="6">
    <location>
        <begin position="153"/>
        <end position="173"/>
    </location>
</feature>
<dbReference type="GO" id="GO:0005886">
    <property type="term" value="C:plasma membrane"/>
    <property type="evidence" value="ECO:0007669"/>
    <property type="project" value="UniProtKB-SubCell"/>
</dbReference>
<dbReference type="STRING" id="402734.SAMN05660918_1655"/>
<accession>A0A1H6TN50</accession>
<comment type="subcellular location">
    <subcellularLocation>
        <location evidence="1">Cell membrane</location>
        <topology evidence="1">Multi-pass membrane protein</topology>
    </subcellularLocation>
</comment>
<protein>
    <submittedName>
        <fullName evidence="7">Membrane protein involved in the export of O-antigen and teichoic acid</fullName>
    </submittedName>
</protein>
<feature type="transmembrane region" description="Helical" evidence="6">
    <location>
        <begin position="179"/>
        <end position="202"/>
    </location>
</feature>
<gene>
    <name evidence="7" type="ORF">SAMN05660918_1655</name>
</gene>
<reference evidence="8" key="1">
    <citation type="submission" date="2016-10" db="EMBL/GenBank/DDBJ databases">
        <authorList>
            <person name="Varghese N."/>
            <person name="Submissions S."/>
        </authorList>
    </citation>
    <scope>NUCLEOTIDE SEQUENCE [LARGE SCALE GENOMIC DNA]</scope>
    <source>
        <strain evidence="8">DSM 17934</strain>
    </source>
</reference>
<dbReference type="AlphaFoldDB" id="A0A1H6TN50"/>
<dbReference type="Pfam" id="PF01943">
    <property type="entry name" value="Polysacc_synt"/>
    <property type="match status" value="1"/>
</dbReference>
<evidence type="ECO:0000256" key="1">
    <source>
        <dbReference type="ARBA" id="ARBA00004651"/>
    </source>
</evidence>
<organism evidence="7 8">
    <name type="scientific">Flavobacterium terrigena</name>
    <dbReference type="NCBI Taxonomy" id="402734"/>
    <lineage>
        <taxon>Bacteria</taxon>
        <taxon>Pseudomonadati</taxon>
        <taxon>Bacteroidota</taxon>
        <taxon>Flavobacteriia</taxon>
        <taxon>Flavobacteriales</taxon>
        <taxon>Flavobacteriaceae</taxon>
        <taxon>Flavobacterium</taxon>
    </lineage>
</organism>
<keyword evidence="8" id="KW-1185">Reference proteome</keyword>
<keyword evidence="2" id="KW-1003">Cell membrane</keyword>
<evidence type="ECO:0000256" key="6">
    <source>
        <dbReference type="SAM" id="Phobius"/>
    </source>
</evidence>
<feature type="transmembrane region" description="Helical" evidence="6">
    <location>
        <begin position="87"/>
        <end position="109"/>
    </location>
</feature>
<feature type="transmembrane region" description="Helical" evidence="6">
    <location>
        <begin position="300"/>
        <end position="320"/>
    </location>
</feature>
<feature type="transmembrane region" description="Helical" evidence="6">
    <location>
        <begin position="332"/>
        <end position="350"/>
    </location>
</feature>
<dbReference type="Proteomes" id="UP000199702">
    <property type="component" value="Unassembled WGS sequence"/>
</dbReference>
<sequence length="419" mass="47335">MSFKKIFTSSGVNFLFRIFGLGTSFFTTIIITKLFGINTFGNYSLIFAIAQIAALFFTLGIPNTLIKIIGNENFSYLQAKKLLIKGLKGALAFSIIPMFFFYFGATFFSETIFNNVQLKNYFLIISIATPLFVVHEILLYFFIATKKFMKYNFFMFVLPNVLLILFLFLFYNLKFENHFTFIAFSISILLTVLIEVTTIFELKNQQIKSSISTLNLIKTASPLLFSGLFIYLLNNTNIILLGVLSNESQVGIYNIAYKVGSVGFLVIVSVSTIITPKMAELYGQNNLLELKKLTHKATQLIAFLSFPLVLILILFSKFILSFWGENTSSGSTAMIIISIGVLLSAIVGNVDQILNMTNNQKILRNITIFSFFIHIIVSYFLIKEYGINGAAIATLITNVLINVLCLYYIKKKLGFYTLF</sequence>
<evidence type="ECO:0000256" key="5">
    <source>
        <dbReference type="ARBA" id="ARBA00023136"/>
    </source>
</evidence>
<dbReference type="PANTHER" id="PTHR30250">
    <property type="entry name" value="PST FAMILY PREDICTED COLANIC ACID TRANSPORTER"/>
    <property type="match status" value="1"/>
</dbReference>
<keyword evidence="4 6" id="KW-1133">Transmembrane helix</keyword>
<proteinExistence type="predicted"/>
<dbReference type="InterPro" id="IPR002797">
    <property type="entry name" value="Polysacc_synth"/>
</dbReference>
<evidence type="ECO:0000256" key="4">
    <source>
        <dbReference type="ARBA" id="ARBA00022989"/>
    </source>
</evidence>
<evidence type="ECO:0000313" key="8">
    <source>
        <dbReference type="Proteomes" id="UP000199702"/>
    </source>
</evidence>
<feature type="transmembrane region" description="Helical" evidence="6">
    <location>
        <begin position="388"/>
        <end position="409"/>
    </location>
</feature>
<evidence type="ECO:0000256" key="2">
    <source>
        <dbReference type="ARBA" id="ARBA00022475"/>
    </source>
</evidence>
<name>A0A1H6TN50_9FLAO</name>
<evidence type="ECO:0000256" key="3">
    <source>
        <dbReference type="ARBA" id="ARBA00022692"/>
    </source>
</evidence>
<keyword evidence="3 6" id="KW-0812">Transmembrane</keyword>
<feature type="transmembrane region" description="Helical" evidence="6">
    <location>
        <begin position="43"/>
        <end position="66"/>
    </location>
</feature>
<feature type="transmembrane region" description="Helical" evidence="6">
    <location>
        <begin position="255"/>
        <end position="279"/>
    </location>
</feature>
<feature type="transmembrane region" description="Helical" evidence="6">
    <location>
        <begin position="223"/>
        <end position="243"/>
    </location>
</feature>
<dbReference type="PANTHER" id="PTHR30250:SF11">
    <property type="entry name" value="O-ANTIGEN TRANSPORTER-RELATED"/>
    <property type="match status" value="1"/>
</dbReference>
<feature type="transmembrane region" description="Helical" evidence="6">
    <location>
        <begin position="12"/>
        <end position="31"/>
    </location>
</feature>
<dbReference type="InterPro" id="IPR050833">
    <property type="entry name" value="Poly_Biosynth_Transport"/>
</dbReference>
<feature type="transmembrane region" description="Helical" evidence="6">
    <location>
        <begin position="121"/>
        <end position="141"/>
    </location>
</feature>
<dbReference type="EMBL" id="FNYA01000003">
    <property type="protein sequence ID" value="SEI79614.1"/>
    <property type="molecule type" value="Genomic_DNA"/>
</dbReference>